<dbReference type="InterPro" id="IPR001045">
    <property type="entry name" value="Spermi_synthase"/>
</dbReference>
<dbReference type="InterPro" id="IPR030374">
    <property type="entry name" value="PABS"/>
</dbReference>
<comment type="similarity">
    <text evidence="1 4 6">Belongs to the spermidine/spermine synthase family.</text>
</comment>
<dbReference type="InterPro" id="IPR037163">
    <property type="entry name" value="Spermidine_synt_N_sf"/>
</dbReference>
<dbReference type="PANTHER" id="PTHR11558">
    <property type="entry name" value="SPERMIDINE/SPERMINE SYNTHASE"/>
    <property type="match status" value="1"/>
</dbReference>
<dbReference type="SUPFAM" id="SSF53335">
    <property type="entry name" value="S-adenosyl-L-methionine-dependent methyltransferases"/>
    <property type="match status" value="1"/>
</dbReference>
<dbReference type="InterPro" id="IPR035246">
    <property type="entry name" value="Spermidine_synt_N"/>
</dbReference>
<feature type="domain" description="PABS" evidence="9">
    <location>
        <begin position="4"/>
        <end position="237"/>
    </location>
</feature>
<dbReference type="Pfam" id="PF01564">
    <property type="entry name" value="Spermine_synth"/>
    <property type="match status" value="1"/>
</dbReference>
<dbReference type="Gene3D" id="3.40.50.150">
    <property type="entry name" value="Vaccinia Virus protein VP39"/>
    <property type="match status" value="1"/>
</dbReference>
<evidence type="ECO:0000256" key="5">
    <source>
        <dbReference type="PROSITE-ProRule" id="PRU00354"/>
    </source>
</evidence>
<comment type="caution">
    <text evidence="4">Lacks conserved residue(s) required for the propagation of feature annotation.</text>
</comment>
<feature type="binding site" evidence="4">
    <location>
        <begin position="139"/>
        <end position="140"/>
    </location>
    <ligand>
        <name>S-methyl-5'-thioadenosine</name>
        <dbReference type="ChEBI" id="CHEBI:17509"/>
    </ligand>
</feature>
<keyword evidence="4 7" id="KW-0745">Spermidine biosynthesis</keyword>
<comment type="caution">
    <text evidence="10">The sequence shown here is derived from an EMBL/GenBank/DDBJ whole genome shotgun (WGS) entry which is preliminary data.</text>
</comment>
<feature type="region of interest" description="Disordered" evidence="8">
    <location>
        <begin position="273"/>
        <end position="296"/>
    </location>
</feature>
<evidence type="ECO:0000259" key="9">
    <source>
        <dbReference type="PROSITE" id="PS51006"/>
    </source>
</evidence>
<dbReference type="UniPathway" id="UPA00248">
    <property type="reaction ID" value="UER00314"/>
</dbReference>
<sequence>MDDDLWLVEDERDNMKVSYRIKEVLFAESSDFQHVMILDSYDFGRMLVLDGVVQTTSMDGHIYNEMLAHVPLAIHPAPERVLVVGGGNCGAAREVAKYDEVREIDVIEIDELVVSACREHLSAVSGNLSDTRVNFIHADGVEFVKSKKNRYDVVMVDSSDPAGPSARLFEHAFYRDIYDALRVDGLVVRQSQSPLFHREDMCRIVRHFEQIFPITRVYGATIPTYPGAFWSFTLGSKKHRDPAHRVDLATKYVDGAVLRSCFDLPPFLRIPPNRPEPLRRGGDHRRTRSAAGQDSL</sequence>
<dbReference type="CDD" id="cd02440">
    <property type="entry name" value="AdoMet_MTases"/>
    <property type="match status" value="1"/>
</dbReference>
<comment type="subunit">
    <text evidence="4">Homodimer or homotetramer.</text>
</comment>
<evidence type="ECO:0000256" key="4">
    <source>
        <dbReference type="HAMAP-Rule" id="MF_00198"/>
    </source>
</evidence>
<evidence type="ECO:0000256" key="8">
    <source>
        <dbReference type="SAM" id="MobiDB-lite"/>
    </source>
</evidence>
<dbReference type="InterPro" id="IPR030373">
    <property type="entry name" value="PABS_CS"/>
</dbReference>
<evidence type="ECO:0000256" key="7">
    <source>
        <dbReference type="RuleBase" id="RU003837"/>
    </source>
</evidence>
<name>A0A3A4KCX0_9NOCA</name>
<evidence type="ECO:0000313" key="10">
    <source>
        <dbReference type="EMBL" id="RJO70172.1"/>
    </source>
</evidence>
<dbReference type="Proteomes" id="UP000266677">
    <property type="component" value="Unassembled WGS sequence"/>
</dbReference>
<dbReference type="GO" id="GO:0004766">
    <property type="term" value="F:spermidine synthase activity"/>
    <property type="evidence" value="ECO:0007669"/>
    <property type="project" value="UniProtKB-UniRule"/>
</dbReference>
<proteinExistence type="inferred from homology"/>
<feature type="binding site" evidence="4">
    <location>
        <position position="164"/>
    </location>
    <ligand>
        <name>S-methyl-5'-thioadenosine</name>
        <dbReference type="ChEBI" id="CHEBI:17509"/>
    </ligand>
</feature>
<comment type="function">
    <text evidence="4">Catalyzes the irreversible transfer of a propylamine group from the amino donor S-adenosylmethioninamine (decarboxy-AdoMet) to putrescine (1,4-diaminobutane) to yield spermidine.</text>
</comment>
<evidence type="ECO:0000256" key="6">
    <source>
        <dbReference type="RuleBase" id="RU003836"/>
    </source>
</evidence>
<dbReference type="EC" id="2.5.1.16" evidence="4"/>
<feature type="active site" description="Proton acceptor" evidence="4 5">
    <location>
        <position position="157"/>
    </location>
</feature>
<dbReference type="OrthoDB" id="9793120at2"/>
<keyword evidence="3 4" id="KW-0620">Polyamine biosynthesis</keyword>
<comment type="pathway">
    <text evidence="4">Amine and polyamine biosynthesis; spermidine biosynthesis; spermidine from putrescine: step 1/1.</text>
</comment>
<keyword evidence="11" id="KW-1185">Reference proteome</keyword>
<feature type="binding site" evidence="4">
    <location>
        <position position="33"/>
    </location>
    <ligand>
        <name>S-methyl-5'-thioadenosine</name>
        <dbReference type="ChEBI" id="CHEBI:17509"/>
    </ligand>
</feature>
<gene>
    <name evidence="4" type="primary">speE</name>
    <name evidence="10" type="ORF">D5S18_29830</name>
</gene>
<evidence type="ECO:0000313" key="11">
    <source>
        <dbReference type="Proteomes" id="UP000266677"/>
    </source>
</evidence>
<dbReference type="NCBIfam" id="TIGR00417">
    <property type="entry name" value="speE"/>
    <property type="match status" value="1"/>
</dbReference>
<dbReference type="Gene3D" id="2.30.140.10">
    <property type="entry name" value="Spermidine synthase, tetramerisation domain"/>
    <property type="match status" value="1"/>
</dbReference>
<dbReference type="InterPro" id="IPR029063">
    <property type="entry name" value="SAM-dependent_MTases_sf"/>
</dbReference>
<reference evidence="10 11" key="1">
    <citation type="submission" date="2018-09" db="EMBL/GenBank/DDBJ databases">
        <title>YIM PH21274 draft genome.</title>
        <authorList>
            <person name="Miao C."/>
        </authorList>
    </citation>
    <scope>NUCLEOTIDE SEQUENCE [LARGE SCALE GENOMIC DNA]</scope>
    <source>
        <strain evidence="10 11">YIM PH 21724</strain>
    </source>
</reference>
<dbReference type="AlphaFoldDB" id="A0A3A4KCX0"/>
<keyword evidence="2 4" id="KW-0808">Transferase</keyword>
<protein>
    <recommendedName>
        <fullName evidence="4">Polyamine aminopropyltransferase</fullName>
    </recommendedName>
    <alternativeName>
        <fullName evidence="4">Putrescine aminopropyltransferase</fullName>
        <shortName evidence="4">PAPT</shortName>
    </alternativeName>
    <alternativeName>
        <fullName evidence="4">Spermidine synthase</fullName>
        <shortName evidence="4">SPDS</shortName>
        <shortName evidence="4">SPDSY</shortName>
        <ecNumber evidence="4">2.5.1.16</ecNumber>
    </alternativeName>
</protein>
<organism evidence="10 11">
    <name type="scientific">Nocardia panacis</name>
    <dbReference type="NCBI Taxonomy" id="2340916"/>
    <lineage>
        <taxon>Bacteria</taxon>
        <taxon>Bacillati</taxon>
        <taxon>Actinomycetota</taxon>
        <taxon>Actinomycetes</taxon>
        <taxon>Mycobacteriales</taxon>
        <taxon>Nocardiaceae</taxon>
        <taxon>Nocardia</taxon>
    </lineage>
</organism>
<dbReference type="EMBL" id="QZFU01000041">
    <property type="protein sequence ID" value="RJO70172.1"/>
    <property type="molecule type" value="Genomic_DNA"/>
</dbReference>
<dbReference type="PROSITE" id="PS51006">
    <property type="entry name" value="PABS_2"/>
    <property type="match status" value="1"/>
</dbReference>
<dbReference type="PANTHER" id="PTHR11558:SF11">
    <property type="entry name" value="SPERMIDINE SYNTHASE"/>
    <property type="match status" value="1"/>
</dbReference>
<dbReference type="GO" id="GO:0008295">
    <property type="term" value="P:spermidine biosynthetic process"/>
    <property type="evidence" value="ECO:0007669"/>
    <property type="project" value="UniProtKB-UniRule"/>
</dbReference>
<feature type="binding site" evidence="4">
    <location>
        <begin position="157"/>
        <end position="160"/>
    </location>
    <ligand>
        <name>spermidine</name>
        <dbReference type="ChEBI" id="CHEBI:57834"/>
    </ligand>
</feature>
<accession>A0A3A4KCX0</accession>
<feature type="binding site" evidence="4">
    <location>
        <position position="88"/>
    </location>
    <ligand>
        <name>spermidine</name>
        <dbReference type="ChEBI" id="CHEBI:57834"/>
    </ligand>
</feature>
<evidence type="ECO:0000256" key="3">
    <source>
        <dbReference type="ARBA" id="ARBA00023115"/>
    </source>
</evidence>
<dbReference type="NCBIfam" id="NF002010">
    <property type="entry name" value="PRK00811.1"/>
    <property type="match status" value="1"/>
</dbReference>
<comment type="catalytic activity">
    <reaction evidence="4 7">
        <text>S-adenosyl 3-(methylsulfanyl)propylamine + putrescine = S-methyl-5'-thioadenosine + spermidine + H(+)</text>
        <dbReference type="Rhea" id="RHEA:12721"/>
        <dbReference type="ChEBI" id="CHEBI:15378"/>
        <dbReference type="ChEBI" id="CHEBI:17509"/>
        <dbReference type="ChEBI" id="CHEBI:57443"/>
        <dbReference type="ChEBI" id="CHEBI:57834"/>
        <dbReference type="ChEBI" id="CHEBI:326268"/>
        <dbReference type="EC" id="2.5.1.16"/>
    </reaction>
</comment>
<dbReference type="GO" id="GO:0005829">
    <property type="term" value="C:cytosol"/>
    <property type="evidence" value="ECO:0007669"/>
    <property type="project" value="TreeGrafter"/>
</dbReference>
<evidence type="ECO:0000256" key="1">
    <source>
        <dbReference type="ARBA" id="ARBA00007867"/>
    </source>
</evidence>
<feature type="binding site" evidence="4">
    <location>
        <position position="108"/>
    </location>
    <ligand>
        <name>S-methyl-5'-thioadenosine</name>
        <dbReference type="ChEBI" id="CHEBI:17509"/>
    </ligand>
</feature>
<dbReference type="PROSITE" id="PS01330">
    <property type="entry name" value="PABS_1"/>
    <property type="match status" value="1"/>
</dbReference>
<dbReference type="Pfam" id="PF17284">
    <property type="entry name" value="Spermine_synt_N"/>
    <property type="match status" value="1"/>
</dbReference>
<evidence type="ECO:0000256" key="2">
    <source>
        <dbReference type="ARBA" id="ARBA00022679"/>
    </source>
</evidence>
<dbReference type="HAMAP" id="MF_00198">
    <property type="entry name" value="Spermidine_synth"/>
    <property type="match status" value="1"/>
</dbReference>